<evidence type="ECO:0000256" key="5">
    <source>
        <dbReference type="SAM" id="MobiDB-lite"/>
    </source>
</evidence>
<comment type="caution">
    <text evidence="8">The sequence shown here is derived from an EMBL/GenBank/DDBJ whole genome shotgun (WGS) entry which is preliminary data.</text>
</comment>
<dbReference type="PANTHER" id="PTHR45766:SF3">
    <property type="entry name" value="DNA ANNEALING HELICASE AND ENDONUCLEASE ZRANB3"/>
    <property type="match status" value="1"/>
</dbReference>
<dbReference type="EMBL" id="AAXT01000001">
    <property type="protein sequence ID" value="EDO08527.1"/>
    <property type="molecule type" value="Genomic_DNA"/>
</dbReference>
<organism evidence="8 9">
    <name type="scientific">Babesia bovis</name>
    <dbReference type="NCBI Taxonomy" id="5865"/>
    <lineage>
        <taxon>Eukaryota</taxon>
        <taxon>Sar</taxon>
        <taxon>Alveolata</taxon>
        <taxon>Apicomplexa</taxon>
        <taxon>Aconoidasida</taxon>
        <taxon>Piroplasmida</taxon>
        <taxon>Babesiidae</taxon>
        <taxon>Babesia</taxon>
    </lineage>
</organism>
<evidence type="ECO:0000313" key="8">
    <source>
        <dbReference type="EMBL" id="EDO08527.1"/>
    </source>
</evidence>
<keyword evidence="3 8" id="KW-0347">Helicase</keyword>
<feature type="region of interest" description="Disordered" evidence="5">
    <location>
        <begin position="193"/>
        <end position="223"/>
    </location>
</feature>
<dbReference type="FunCoup" id="A7APP3">
    <property type="interactions" value="8"/>
</dbReference>
<dbReference type="GO" id="GO:0031297">
    <property type="term" value="P:replication fork processing"/>
    <property type="evidence" value="ECO:0007669"/>
    <property type="project" value="TreeGrafter"/>
</dbReference>
<accession>A7APP3</accession>
<evidence type="ECO:0000256" key="2">
    <source>
        <dbReference type="ARBA" id="ARBA00022801"/>
    </source>
</evidence>
<dbReference type="GO" id="GO:0004520">
    <property type="term" value="F:DNA endonuclease activity"/>
    <property type="evidence" value="ECO:0007669"/>
    <property type="project" value="TreeGrafter"/>
</dbReference>
<evidence type="ECO:0000256" key="3">
    <source>
        <dbReference type="ARBA" id="ARBA00022806"/>
    </source>
</evidence>
<keyword evidence="4" id="KW-0067">ATP-binding</keyword>
<dbReference type="GO" id="GO:0043596">
    <property type="term" value="C:nuclear replication fork"/>
    <property type="evidence" value="ECO:0007669"/>
    <property type="project" value="TreeGrafter"/>
</dbReference>
<dbReference type="InterPro" id="IPR001650">
    <property type="entry name" value="Helicase_C-like"/>
</dbReference>
<reference evidence="9" key="3">
    <citation type="journal article" date="2021" name="Int. J. Parasitol.">
        <title>Comparative analysis of gene expression between Babesia bovis blood stages and kinetes allowed by improved genome annotation.</title>
        <authorList>
            <person name="Ueti M.W."/>
            <person name="Johnson W.C."/>
            <person name="Kappmeyer L.S."/>
            <person name="Herndon D.R."/>
            <person name="Mousel M.R."/>
            <person name="Reif K.E."/>
            <person name="Taus N.S."/>
            <person name="Ifeonu O.O."/>
            <person name="Silva J.C."/>
            <person name="Suarez C.E."/>
            <person name="Brayton K.A."/>
        </authorList>
    </citation>
    <scope>NUCLEOTIDE SEQUENCE [LARGE SCALE GENOMIC DNA]</scope>
</reference>
<dbReference type="OMA" id="HRIGTTH"/>
<keyword evidence="1" id="KW-0547">Nucleotide-binding</keyword>
<dbReference type="SMART" id="SM00487">
    <property type="entry name" value="DEXDc"/>
    <property type="match status" value="1"/>
</dbReference>
<evidence type="ECO:0000256" key="4">
    <source>
        <dbReference type="ARBA" id="ARBA00022840"/>
    </source>
</evidence>
<dbReference type="InterPro" id="IPR046768">
    <property type="entry name" value="ExoX-like_C"/>
</dbReference>
<reference evidence="9" key="2">
    <citation type="journal article" date="2020" name="Data Brief">
        <title>Transcriptome dataset of Babesia bovis life stages within vertebrate and invertebrate hosts.</title>
        <authorList>
            <person name="Ueti M.W."/>
            <person name="Johnson W.C."/>
            <person name="Kappmeyer L.S."/>
            <person name="Herndon D.R."/>
            <person name="Mousel M.R."/>
            <person name="Reif K.E."/>
            <person name="Taus N.S."/>
            <person name="Ifeonu O.O."/>
            <person name="Silva J.C."/>
            <person name="Suarez C.E."/>
            <person name="Brayton K.A."/>
        </authorList>
    </citation>
    <scope>NUCLEOTIDE SEQUENCE [LARGE SCALE GENOMIC DNA]</scope>
</reference>
<dbReference type="PROSITE" id="PS51192">
    <property type="entry name" value="HELICASE_ATP_BIND_1"/>
    <property type="match status" value="1"/>
</dbReference>
<feature type="compositionally biased region" description="Polar residues" evidence="5">
    <location>
        <begin position="214"/>
        <end position="223"/>
    </location>
</feature>
<dbReference type="CDD" id="cd18793">
    <property type="entry name" value="SF2_C_SNF"/>
    <property type="match status" value="1"/>
</dbReference>
<gene>
    <name evidence="8" type="ORF">BBOV_III009710</name>
</gene>
<feature type="region of interest" description="Disordered" evidence="5">
    <location>
        <begin position="59"/>
        <end position="97"/>
    </location>
</feature>
<dbReference type="PANTHER" id="PTHR45766">
    <property type="entry name" value="DNA ANNEALING HELICASE AND ENDONUCLEASE ZRANB3 FAMILY MEMBER"/>
    <property type="match status" value="1"/>
</dbReference>
<name>A7APP3_BABBO</name>
<evidence type="ECO:0000313" key="9">
    <source>
        <dbReference type="Proteomes" id="UP000002173"/>
    </source>
</evidence>
<dbReference type="Proteomes" id="UP000002173">
    <property type="component" value="Unassembled WGS sequence"/>
</dbReference>
<dbReference type="STRING" id="5865.A7APP3"/>
<dbReference type="Pfam" id="PF00271">
    <property type="entry name" value="Helicase_C"/>
    <property type="match status" value="1"/>
</dbReference>
<feature type="compositionally biased region" description="Polar residues" evidence="5">
    <location>
        <begin position="59"/>
        <end position="69"/>
    </location>
</feature>
<dbReference type="Pfam" id="PF00176">
    <property type="entry name" value="SNF2-rel_dom"/>
    <property type="match status" value="1"/>
</dbReference>
<feature type="domain" description="Helicase ATP-binding" evidence="6">
    <location>
        <begin position="438"/>
        <end position="594"/>
    </location>
</feature>
<keyword evidence="2" id="KW-0378">Hydrolase</keyword>
<dbReference type="GO" id="GO:0016787">
    <property type="term" value="F:hydrolase activity"/>
    <property type="evidence" value="ECO:0007669"/>
    <property type="project" value="UniProtKB-KW"/>
</dbReference>
<feature type="region of interest" description="Disordered" evidence="5">
    <location>
        <begin position="260"/>
        <end position="281"/>
    </location>
</feature>
<dbReference type="Pfam" id="PF20600">
    <property type="entry name" value="ExoX-like_C"/>
    <property type="match status" value="1"/>
</dbReference>
<dbReference type="VEuPathDB" id="PiroplasmaDB:BBOV_III009710"/>
<dbReference type="PROSITE" id="PS51194">
    <property type="entry name" value="HELICASE_CTER"/>
    <property type="match status" value="1"/>
</dbReference>
<evidence type="ECO:0000259" key="7">
    <source>
        <dbReference type="PROSITE" id="PS51194"/>
    </source>
</evidence>
<dbReference type="KEGG" id="bbo:BBOV_III009710"/>
<dbReference type="AlphaFoldDB" id="A7APP3"/>
<dbReference type="InterPro" id="IPR014001">
    <property type="entry name" value="Helicase_ATP-bd"/>
</dbReference>
<dbReference type="RefSeq" id="XP_001612095.1">
    <property type="nucleotide sequence ID" value="XM_001612045.1"/>
</dbReference>
<feature type="compositionally biased region" description="Low complexity" evidence="5">
    <location>
        <begin position="193"/>
        <end position="204"/>
    </location>
</feature>
<dbReference type="InParanoid" id="A7APP3"/>
<dbReference type="GeneID" id="5480351"/>
<feature type="compositionally biased region" description="Polar residues" evidence="5">
    <location>
        <begin position="86"/>
        <end position="95"/>
    </location>
</feature>
<dbReference type="SUPFAM" id="SSF52540">
    <property type="entry name" value="P-loop containing nucleoside triphosphate hydrolases"/>
    <property type="match status" value="2"/>
</dbReference>
<evidence type="ECO:0000256" key="1">
    <source>
        <dbReference type="ARBA" id="ARBA00022741"/>
    </source>
</evidence>
<reference evidence="8 9" key="1">
    <citation type="journal article" date="2007" name="PLoS Pathog.">
        <title>Genome sequence of Babesia bovis and comparative analysis of apicomplexan hemoprotozoa.</title>
        <authorList>
            <person name="Brayton K.A."/>
            <person name="Lau A.O.T."/>
            <person name="Herndon D.R."/>
            <person name="Hannick L."/>
            <person name="Kappmeyer L.S."/>
            <person name="Berens S.J."/>
            <person name="Bidwell S.L."/>
            <person name="Brown W.C."/>
            <person name="Crabtree J."/>
            <person name="Fadrosh D."/>
            <person name="Feldblum T."/>
            <person name="Forberger H.A."/>
            <person name="Haas B.J."/>
            <person name="Howell J.M."/>
            <person name="Khouri H."/>
            <person name="Koo H."/>
            <person name="Mann D.J."/>
            <person name="Norimine J."/>
            <person name="Paulsen I.T."/>
            <person name="Radune D."/>
            <person name="Ren Q."/>
            <person name="Smith R.K. Jr."/>
            <person name="Suarez C.E."/>
            <person name="White O."/>
            <person name="Wortman J.R."/>
            <person name="Knowles D.P. Jr."/>
            <person name="McElwain T.F."/>
            <person name="Nene V.M."/>
        </authorList>
    </citation>
    <scope>NUCLEOTIDE SEQUENCE [LARGE SCALE GENOMIC DNA]</scope>
    <source>
        <strain evidence="8">T2Bo</strain>
    </source>
</reference>
<evidence type="ECO:0000259" key="6">
    <source>
        <dbReference type="PROSITE" id="PS51192"/>
    </source>
</evidence>
<dbReference type="Gene3D" id="3.40.50.10810">
    <property type="entry name" value="Tandem AAA-ATPase domain"/>
    <property type="match status" value="1"/>
</dbReference>
<dbReference type="SMART" id="SM00490">
    <property type="entry name" value="HELICc"/>
    <property type="match status" value="1"/>
</dbReference>
<dbReference type="GO" id="GO:0006281">
    <property type="term" value="P:DNA repair"/>
    <property type="evidence" value="ECO:0007669"/>
    <property type="project" value="TreeGrafter"/>
</dbReference>
<proteinExistence type="predicted"/>
<keyword evidence="9" id="KW-1185">Reference proteome</keyword>
<dbReference type="CDD" id="cd18010">
    <property type="entry name" value="DEXHc_HARP_SMARCAL1"/>
    <property type="match status" value="1"/>
</dbReference>
<dbReference type="Gene3D" id="3.40.50.300">
    <property type="entry name" value="P-loop containing nucleotide triphosphate hydrolases"/>
    <property type="match status" value="1"/>
</dbReference>
<sequence>MSDDDIKGEVFIIGKYRGKTFEEVYRTDAGYVSWAKQIDTPTGQLFRFRLYIHNRESNTSGNAAPSFTTAAVKPFNPSQPLPSVRPSVSNSSTAPKESLGRCLDAKWRRLTDRREDDCDKNDEFELHRWRAKRANTAKGDFNELTTLQDILKVTVDNDKPNEKAITLSDTSPESVSTMVSIFDNSRKSRVIVSSGSVRSSASGSPVQVEYKSPSGESSFSLDNSSTELLEDIKDLEESGAFKDFPSSFITEATGLTASSGLADTEATSSSGIPDSNDTNDGSSTLRIEGMLALVLYSDSEFYIAYQKPSANGLPSWTSVVPPELFQFLASLQCGMRSVKDQRHSYLIFHANQYDVVLKALRKALSKKKCPVDPIPNFILRSFSEFDRYARKINLPEKTQDSLSGHLCPYTSNNLDNVHTLVGDELYNQLKPFQREGVNYGIRRNGRVLIGDEMGLGKTLQALAISAFYRINWPLLIICPSSLRFQWREQCLRWLPHLVKSDDICMIMTGKTEYTDETKIVITSYDLCVSNRRLRHGFETIICDESHYLKNQNAKRTQFITPLLKEATRVILLSGTPSLNNPAELYEQLSCLIPSFCSSSTFVERYCEKRLHWFTKRMTYSGSQHASELHMFLVKTVMIRRLKENVLNELPPKIRSKVPIYIAPDILRGLSKTGPAIINSKPNFNAPNTQEVFRKTGEAKVKGVCDYVLHLIKSSVKFIIFAHHMFMMDAIEQVLKAQHCCYMRIDGSTNAQQRESRVTEFQNNSKCRVALLSLTACGVGLNLTSSSTVVFAELHWVPGQMIQAEDRAHRMGTKHRIINIHYLIAEGSIEETMWRVVSRKWETVTATLNGEVSNLAMTKESEKAFINEMAAQYKITELLK</sequence>
<dbReference type="GO" id="GO:0004386">
    <property type="term" value="F:helicase activity"/>
    <property type="evidence" value="ECO:0007669"/>
    <property type="project" value="UniProtKB-KW"/>
</dbReference>
<dbReference type="InterPro" id="IPR000330">
    <property type="entry name" value="SNF2_N"/>
</dbReference>
<dbReference type="GO" id="GO:0005524">
    <property type="term" value="F:ATP binding"/>
    <property type="evidence" value="ECO:0007669"/>
    <property type="project" value="UniProtKB-KW"/>
</dbReference>
<dbReference type="InterPro" id="IPR049730">
    <property type="entry name" value="SNF2/RAD54-like_C"/>
</dbReference>
<protein>
    <submittedName>
        <fullName evidence="8">Helicase conserved C-terminal domain containing protein</fullName>
    </submittedName>
</protein>
<dbReference type="InterPro" id="IPR027417">
    <property type="entry name" value="P-loop_NTPase"/>
</dbReference>
<feature type="domain" description="Helicase C-terminal" evidence="7">
    <location>
        <begin position="702"/>
        <end position="862"/>
    </location>
</feature>
<dbReference type="eggNOG" id="KOG1000">
    <property type="taxonomic scope" value="Eukaryota"/>
</dbReference>
<dbReference type="InterPro" id="IPR038718">
    <property type="entry name" value="SNF2-like_sf"/>
</dbReference>